<accession>A0ABT9C869</accession>
<gene>
    <name evidence="2" type="ORF">Q5741_03265</name>
</gene>
<feature type="transmembrane region" description="Helical" evidence="1">
    <location>
        <begin position="87"/>
        <end position="106"/>
    </location>
</feature>
<dbReference type="Proteomes" id="UP001240171">
    <property type="component" value="Unassembled WGS sequence"/>
</dbReference>
<dbReference type="EMBL" id="JAUQTB010000001">
    <property type="protein sequence ID" value="MDO7905430.1"/>
    <property type="molecule type" value="Genomic_DNA"/>
</dbReference>
<feature type="transmembrane region" description="Helical" evidence="1">
    <location>
        <begin position="137"/>
        <end position="155"/>
    </location>
</feature>
<reference evidence="2 3" key="1">
    <citation type="submission" date="2023-07" db="EMBL/GenBank/DDBJ databases">
        <title>Paenibacillus sp. JX-17 nov. isolated from soil.</title>
        <authorList>
            <person name="Wan Y."/>
            <person name="Liu B."/>
        </authorList>
    </citation>
    <scope>NUCLEOTIDE SEQUENCE [LARGE SCALE GENOMIC DNA]</scope>
    <source>
        <strain evidence="2 3">JX-17</strain>
    </source>
</reference>
<keyword evidence="1" id="KW-1133">Transmembrane helix</keyword>
<keyword evidence="3" id="KW-1185">Reference proteome</keyword>
<sequence>MNSKNERAIGIFIIAAGLVILLGKLGVFAFLGRAFWPLVILVPGLILQVMFFRRLAPAWVLIPGGMLSSYGVLFFICNTWGWSLMHVLWPAWILGIAAGLWEYAMFEIPRPRLLYSAAVILAVVSIVLFLFSLLHTGFIYIAAVLLIAAGAWLLFGRGRGRKGW</sequence>
<feature type="transmembrane region" description="Helical" evidence="1">
    <location>
        <begin position="34"/>
        <end position="52"/>
    </location>
</feature>
<feature type="transmembrane region" description="Helical" evidence="1">
    <location>
        <begin position="59"/>
        <end position="81"/>
    </location>
</feature>
<name>A0ABT9C869_9BACL</name>
<evidence type="ECO:0008006" key="4">
    <source>
        <dbReference type="Google" id="ProtNLM"/>
    </source>
</evidence>
<evidence type="ECO:0000313" key="3">
    <source>
        <dbReference type="Proteomes" id="UP001240171"/>
    </source>
</evidence>
<feature type="transmembrane region" description="Helical" evidence="1">
    <location>
        <begin position="7"/>
        <end position="28"/>
    </location>
</feature>
<comment type="caution">
    <text evidence="2">The sequence shown here is derived from an EMBL/GenBank/DDBJ whole genome shotgun (WGS) entry which is preliminary data.</text>
</comment>
<organism evidence="2 3">
    <name type="scientific">Paenibacillus lacisoli</name>
    <dbReference type="NCBI Taxonomy" id="3064525"/>
    <lineage>
        <taxon>Bacteria</taxon>
        <taxon>Bacillati</taxon>
        <taxon>Bacillota</taxon>
        <taxon>Bacilli</taxon>
        <taxon>Bacillales</taxon>
        <taxon>Paenibacillaceae</taxon>
        <taxon>Paenibacillus</taxon>
    </lineage>
</organism>
<keyword evidence="1" id="KW-0812">Transmembrane</keyword>
<protein>
    <recommendedName>
        <fullName evidence="4">DUF5668 domain-containing protein</fullName>
    </recommendedName>
</protein>
<evidence type="ECO:0000256" key="1">
    <source>
        <dbReference type="SAM" id="Phobius"/>
    </source>
</evidence>
<keyword evidence="1" id="KW-0472">Membrane</keyword>
<proteinExistence type="predicted"/>
<feature type="transmembrane region" description="Helical" evidence="1">
    <location>
        <begin position="113"/>
        <end position="131"/>
    </location>
</feature>
<evidence type="ECO:0000313" key="2">
    <source>
        <dbReference type="EMBL" id="MDO7905430.1"/>
    </source>
</evidence>
<dbReference type="RefSeq" id="WP_305022594.1">
    <property type="nucleotide sequence ID" value="NZ_JAUQTB010000001.1"/>
</dbReference>